<dbReference type="Gene3D" id="4.10.280.10">
    <property type="entry name" value="Helix-loop-helix DNA-binding domain"/>
    <property type="match status" value="1"/>
</dbReference>
<proteinExistence type="predicted"/>
<feature type="region of interest" description="Disordered" evidence="6">
    <location>
        <begin position="119"/>
        <end position="144"/>
    </location>
</feature>
<keyword evidence="2" id="KW-0805">Transcription regulation</keyword>
<evidence type="ECO:0000256" key="6">
    <source>
        <dbReference type="SAM" id="MobiDB-lite"/>
    </source>
</evidence>
<dbReference type="GO" id="GO:0000978">
    <property type="term" value="F:RNA polymerase II cis-regulatory region sequence-specific DNA binding"/>
    <property type="evidence" value="ECO:0007669"/>
    <property type="project" value="TreeGrafter"/>
</dbReference>
<feature type="compositionally biased region" description="Polar residues" evidence="6">
    <location>
        <begin position="119"/>
        <end position="128"/>
    </location>
</feature>
<dbReference type="InterPro" id="IPR036638">
    <property type="entry name" value="HLH_DNA-bd_sf"/>
</dbReference>
<organism evidence="8 9">
    <name type="scientific">Diaphorina citri</name>
    <name type="common">Asian citrus psyllid</name>
    <dbReference type="NCBI Taxonomy" id="121845"/>
    <lineage>
        <taxon>Eukaryota</taxon>
        <taxon>Metazoa</taxon>
        <taxon>Ecdysozoa</taxon>
        <taxon>Arthropoda</taxon>
        <taxon>Hexapoda</taxon>
        <taxon>Insecta</taxon>
        <taxon>Pterygota</taxon>
        <taxon>Neoptera</taxon>
        <taxon>Paraneoptera</taxon>
        <taxon>Hemiptera</taxon>
        <taxon>Sternorrhyncha</taxon>
        <taxon>Psylloidea</taxon>
        <taxon>Psyllidae</taxon>
        <taxon>Diaphorininae</taxon>
        <taxon>Diaphorina</taxon>
    </lineage>
</organism>
<reference evidence="9" key="1">
    <citation type="submission" date="2025-08" db="UniProtKB">
        <authorList>
            <consortium name="RefSeq"/>
        </authorList>
    </citation>
    <scope>IDENTIFICATION</scope>
</reference>
<dbReference type="GO" id="GO:0046983">
    <property type="term" value="F:protein dimerization activity"/>
    <property type="evidence" value="ECO:0007669"/>
    <property type="project" value="InterPro"/>
</dbReference>
<dbReference type="GO" id="GO:0000981">
    <property type="term" value="F:DNA-binding transcription factor activity, RNA polymerase II-specific"/>
    <property type="evidence" value="ECO:0007669"/>
    <property type="project" value="TreeGrafter"/>
</dbReference>
<name>A0A1S3D507_DIACI</name>
<dbReference type="RefSeq" id="XP_008474551.1">
    <property type="nucleotide sequence ID" value="XM_008476329.3"/>
</dbReference>
<sequence>MSSNKRDLCLGPESLEQISVDLLPTTQVAVTLHPSSLMETLEQTEDGMSYQVIQVDSVKGDPSSSVDSLSPILQSTSEYTDQKATLQMNESLNGEFYVLHPGSELFTTVSNTPMIKRVSNSSRHTNSVRVRDERKRASHNEVERRRRDKINTWITKLEKLIPSDNVTNTQVRNGEVQSLRSKGGILAKACDYILELRATNQSIDKYIKSNEQLVSKLDKLSKQNAELKYENTMLKNMLVENGLIEETLGIKKENDNPS</sequence>
<dbReference type="PANTHER" id="PTHR46117">
    <property type="entry name" value="FI24210P1"/>
    <property type="match status" value="1"/>
</dbReference>
<keyword evidence="5" id="KW-0175">Coiled coil</keyword>
<dbReference type="InterPro" id="IPR051732">
    <property type="entry name" value="USF"/>
</dbReference>
<dbReference type="SUPFAM" id="SSF47459">
    <property type="entry name" value="HLH, helix-loop-helix DNA-binding domain"/>
    <property type="match status" value="1"/>
</dbReference>
<evidence type="ECO:0000313" key="8">
    <source>
        <dbReference type="Proteomes" id="UP000079169"/>
    </source>
</evidence>
<dbReference type="Pfam" id="PF00010">
    <property type="entry name" value="HLH"/>
    <property type="match status" value="1"/>
</dbReference>
<dbReference type="PANTHER" id="PTHR46117:SF3">
    <property type="entry name" value="FI24210P1"/>
    <property type="match status" value="1"/>
</dbReference>
<keyword evidence="3" id="KW-0804">Transcription</keyword>
<keyword evidence="4" id="KW-0539">Nucleus</keyword>
<dbReference type="SMART" id="SM00353">
    <property type="entry name" value="HLH"/>
    <property type="match status" value="1"/>
</dbReference>
<dbReference type="GO" id="GO:0005634">
    <property type="term" value="C:nucleus"/>
    <property type="evidence" value="ECO:0007669"/>
    <property type="project" value="UniProtKB-SubCell"/>
</dbReference>
<evidence type="ECO:0000259" key="7">
    <source>
        <dbReference type="PROSITE" id="PS50888"/>
    </source>
</evidence>
<evidence type="ECO:0000313" key="9">
    <source>
        <dbReference type="RefSeq" id="XP_008474551.1"/>
    </source>
</evidence>
<feature type="coiled-coil region" evidence="5">
    <location>
        <begin position="203"/>
        <end position="237"/>
    </location>
</feature>
<evidence type="ECO:0000256" key="5">
    <source>
        <dbReference type="SAM" id="Coils"/>
    </source>
</evidence>
<protein>
    <submittedName>
        <fullName evidence="9">Upstream stimulatory factor 2-like</fullName>
    </submittedName>
</protein>
<dbReference type="GeneID" id="103511602"/>
<dbReference type="PROSITE" id="PS50888">
    <property type="entry name" value="BHLH"/>
    <property type="match status" value="1"/>
</dbReference>
<evidence type="ECO:0000256" key="2">
    <source>
        <dbReference type="ARBA" id="ARBA00023015"/>
    </source>
</evidence>
<dbReference type="KEGG" id="dci:103511602"/>
<accession>A0A1S3D507</accession>
<dbReference type="InterPro" id="IPR011598">
    <property type="entry name" value="bHLH_dom"/>
</dbReference>
<dbReference type="STRING" id="121845.A0A1S3D507"/>
<dbReference type="Proteomes" id="UP000079169">
    <property type="component" value="Unplaced"/>
</dbReference>
<dbReference type="OMA" id="GEDEMRY"/>
<feature type="domain" description="BHLH" evidence="7">
    <location>
        <begin position="134"/>
        <end position="196"/>
    </location>
</feature>
<dbReference type="PaxDb" id="121845-A0A1S3D507"/>
<evidence type="ECO:0000256" key="4">
    <source>
        <dbReference type="ARBA" id="ARBA00023242"/>
    </source>
</evidence>
<evidence type="ECO:0000256" key="3">
    <source>
        <dbReference type="ARBA" id="ARBA00023163"/>
    </source>
</evidence>
<feature type="compositionally biased region" description="Basic and acidic residues" evidence="6">
    <location>
        <begin position="129"/>
        <end position="144"/>
    </location>
</feature>
<keyword evidence="8" id="KW-1185">Reference proteome</keyword>
<evidence type="ECO:0000256" key="1">
    <source>
        <dbReference type="ARBA" id="ARBA00004123"/>
    </source>
</evidence>
<comment type="subcellular location">
    <subcellularLocation>
        <location evidence="1">Nucleus</location>
    </subcellularLocation>
</comment>
<dbReference type="AlphaFoldDB" id="A0A1S3D507"/>
<gene>
    <name evidence="9" type="primary">LOC103511602</name>
</gene>